<dbReference type="EMBL" id="JAUKUD010000001">
    <property type="protein sequence ID" value="KAK0753447.1"/>
    <property type="molecule type" value="Genomic_DNA"/>
</dbReference>
<name>A0AA40F909_9PEZI</name>
<feature type="compositionally biased region" description="Basic and acidic residues" evidence="1">
    <location>
        <begin position="107"/>
        <end position="121"/>
    </location>
</feature>
<gene>
    <name evidence="3" type="ORF">B0T18DRAFT_396828</name>
</gene>
<reference evidence="3" key="1">
    <citation type="submission" date="2023-06" db="EMBL/GenBank/DDBJ databases">
        <title>Genome-scale phylogeny and comparative genomics of the fungal order Sordariales.</title>
        <authorList>
            <consortium name="Lawrence Berkeley National Laboratory"/>
            <person name="Hensen N."/>
            <person name="Bonometti L."/>
            <person name="Westerberg I."/>
            <person name="Brannstrom I.O."/>
            <person name="Guillou S."/>
            <person name="Cros-Aarteil S."/>
            <person name="Calhoun S."/>
            <person name="Haridas S."/>
            <person name="Kuo A."/>
            <person name="Mondo S."/>
            <person name="Pangilinan J."/>
            <person name="Riley R."/>
            <person name="LaButti K."/>
            <person name="Andreopoulos B."/>
            <person name="Lipzen A."/>
            <person name="Chen C."/>
            <person name="Yanf M."/>
            <person name="Daum C."/>
            <person name="Ng V."/>
            <person name="Clum A."/>
            <person name="Steindorff A."/>
            <person name="Ohm R."/>
            <person name="Martin F."/>
            <person name="Silar P."/>
            <person name="Natvig D."/>
            <person name="Lalanne C."/>
            <person name="Gautier V."/>
            <person name="Ament-velasquez S.L."/>
            <person name="Kruys A."/>
            <person name="Hutchinson M.I."/>
            <person name="Powell A.J."/>
            <person name="Barry K."/>
            <person name="Miller A.N."/>
            <person name="Grigoriev I.V."/>
            <person name="Debuchy R."/>
            <person name="Gladieux P."/>
            <person name="Thoren M.H."/>
            <person name="Johannesson H."/>
        </authorList>
    </citation>
    <scope>NUCLEOTIDE SEQUENCE</scope>
    <source>
        <strain evidence="3">SMH3187-1</strain>
    </source>
</reference>
<feature type="compositionally biased region" description="Polar residues" evidence="1">
    <location>
        <begin position="1"/>
        <end position="22"/>
    </location>
</feature>
<feature type="compositionally biased region" description="Polar residues" evidence="1">
    <location>
        <begin position="48"/>
        <end position="74"/>
    </location>
</feature>
<protein>
    <submittedName>
        <fullName evidence="3">Uncharacterized protein</fullName>
    </submittedName>
</protein>
<comment type="caution">
    <text evidence="3">The sequence shown here is derived from an EMBL/GenBank/DDBJ whole genome shotgun (WGS) entry which is preliminary data.</text>
</comment>
<proteinExistence type="predicted"/>
<keyword evidence="4" id="KW-1185">Reference proteome</keyword>
<accession>A0AA40F909</accession>
<organism evidence="3 4">
    <name type="scientific">Schizothecium vesticola</name>
    <dbReference type="NCBI Taxonomy" id="314040"/>
    <lineage>
        <taxon>Eukaryota</taxon>
        <taxon>Fungi</taxon>
        <taxon>Dikarya</taxon>
        <taxon>Ascomycota</taxon>
        <taxon>Pezizomycotina</taxon>
        <taxon>Sordariomycetes</taxon>
        <taxon>Sordariomycetidae</taxon>
        <taxon>Sordariales</taxon>
        <taxon>Schizotheciaceae</taxon>
        <taxon>Schizothecium</taxon>
    </lineage>
</organism>
<keyword evidence="2" id="KW-1133">Transmembrane helix</keyword>
<dbReference type="Proteomes" id="UP001172155">
    <property type="component" value="Unassembled WGS sequence"/>
</dbReference>
<evidence type="ECO:0000256" key="1">
    <source>
        <dbReference type="SAM" id="MobiDB-lite"/>
    </source>
</evidence>
<evidence type="ECO:0000313" key="3">
    <source>
        <dbReference type="EMBL" id="KAK0753447.1"/>
    </source>
</evidence>
<evidence type="ECO:0000313" key="4">
    <source>
        <dbReference type="Proteomes" id="UP001172155"/>
    </source>
</evidence>
<evidence type="ECO:0000256" key="2">
    <source>
        <dbReference type="SAM" id="Phobius"/>
    </source>
</evidence>
<dbReference type="AlphaFoldDB" id="A0AA40F909"/>
<keyword evidence="2" id="KW-0812">Transmembrane</keyword>
<keyword evidence="2" id="KW-0472">Membrane</keyword>
<feature type="transmembrane region" description="Helical" evidence="2">
    <location>
        <begin position="497"/>
        <end position="522"/>
    </location>
</feature>
<sequence length="873" mass="95011">MEIQNQDSRPPSTPQDQSTVTIPLQPSLPPSPPSSDVSAPALRFPKPQGSQLLANWISTSSPDIRQPPNMSDSDNGLGDSAYEIINGAESESRYSHMSESTSSLEIPRPDEVHSLDGSEDHYDSDDDSDHSHASSIRYTAQMLGSPSTHTQTGSLELSPYPAGADVAAGSIAFQEEKSSVATGSISVKHTIRDFTENEAAAIATKLSMGAPPKRLVATVRQTMSQACLSTQEPLRILYVGHSDAKREIILKISNAIWASSKATATGGSSGQHGGGVYNIVPISSFGPSPELDLMEASQYQIKVEHCTMALGLEMESFMYSITIDKDHQKTYITSSNPDGSCSVSPHWTLPHIAIFYCADEEDDDDKQTREAAWQFMKRHAVSSIFISESETFAEGLAGDWDDYVNGDAVHVCVESRDPDLPTPLQRFPIDLATFLHIDARQMNRNLAHLAGMPQLPEKTDLSTPKSAKTILGTSVRETWALVTSPEKLWCTMERHRWLFALIVPVFLALMAPFLSAMIGWPFTSNSTPLAHTSVTDILGLASTACLARPTPLSSSTTLTSTALSTATSTATVVVNVTSTKTKTINVSQVLPTTSSLASALSFAGLLLDKPSYPPADGVKKTCSVRVLGPTEVLVVIPPNRRASFFTKEPVTVDVSRGREPVAMMTSSVDEGIVVKVPPKEAHGTLNVSVVSLRKPKINETFEVDFGKAPATDAFGAGLNKLQSFANMVYSAVDDVAFPDLAKIRSEVTAAWDQTKETGKKQIEREVEELKEGLSHLAKSAQRIRNDADLAILHAQITSKLWWLKVTGRKEELAEYKHNATVFIKARYAEMLRKQLLEKPKTSCKSGRRACSHRHADAKPDDGRISRWKELIRG</sequence>
<feature type="region of interest" description="Disordered" evidence="1">
    <location>
        <begin position="1"/>
        <end position="132"/>
    </location>
</feature>